<accession>A0A7T7WG86</accession>
<evidence type="ECO:0000256" key="1">
    <source>
        <dbReference type="SAM" id="SignalP"/>
    </source>
</evidence>
<feature type="signal peptide" evidence="1">
    <location>
        <begin position="1"/>
        <end position="22"/>
    </location>
</feature>
<sequence>MKQFSKILILIMIGLYGTSTIAADAIPLEAKAAAEAQKAALEYSENQKSDSDSD</sequence>
<dbReference type="EMBL" id="CP060811">
    <property type="protein sequence ID" value="QQN87156.1"/>
    <property type="molecule type" value="Genomic_DNA"/>
</dbReference>
<name>A0A7T7WG86_9GAMM</name>
<gene>
    <name evidence="2" type="ORF">IAQ69_09760</name>
</gene>
<reference evidence="2 3" key="1">
    <citation type="submission" date="2020-08" db="EMBL/GenBank/DDBJ databases">
        <title>Emergence of ISAba1-mediated novel tet(X) in Acinetobacter variabilis from a chicken farm.</title>
        <authorList>
            <person name="Peng K."/>
            <person name="Li R."/>
        </authorList>
    </citation>
    <scope>NUCLEOTIDE SEQUENCE [LARGE SCALE GENOMIC DNA]</scope>
    <source>
        <strain evidence="2 3">XM9F202-2</strain>
    </source>
</reference>
<feature type="chain" id="PRO_5032983994" evidence="1">
    <location>
        <begin position="23"/>
        <end position="54"/>
    </location>
</feature>
<dbReference type="GeneID" id="89665584"/>
<proteinExistence type="predicted"/>
<protein>
    <submittedName>
        <fullName evidence="2">Uncharacterized protein</fullName>
    </submittedName>
</protein>
<evidence type="ECO:0000313" key="2">
    <source>
        <dbReference type="EMBL" id="QQN87156.1"/>
    </source>
</evidence>
<dbReference type="AlphaFoldDB" id="A0A7T7WG86"/>
<evidence type="ECO:0000313" key="3">
    <source>
        <dbReference type="Proteomes" id="UP000596079"/>
    </source>
</evidence>
<dbReference type="Proteomes" id="UP000596079">
    <property type="component" value="Chromosome"/>
</dbReference>
<keyword evidence="1" id="KW-0732">Signal</keyword>
<organism evidence="2 3">
    <name type="scientific">Acinetobacter variabilis</name>
    <dbReference type="NCBI Taxonomy" id="70346"/>
    <lineage>
        <taxon>Bacteria</taxon>
        <taxon>Pseudomonadati</taxon>
        <taxon>Pseudomonadota</taxon>
        <taxon>Gammaproteobacteria</taxon>
        <taxon>Moraxellales</taxon>
        <taxon>Moraxellaceae</taxon>
        <taxon>Acinetobacter</taxon>
    </lineage>
</organism>
<dbReference type="RefSeq" id="WP_179993072.1">
    <property type="nucleotide sequence ID" value="NZ_CP060811.1"/>
</dbReference>